<protein>
    <submittedName>
        <fullName evidence="3">Uncharacterized protein LOC108629296</fullName>
    </submittedName>
</protein>
<dbReference type="GeneID" id="108629296"/>
<organism evidence="2 3">
    <name type="scientific">Ceratina calcarata</name>
    <dbReference type="NCBI Taxonomy" id="156304"/>
    <lineage>
        <taxon>Eukaryota</taxon>
        <taxon>Metazoa</taxon>
        <taxon>Ecdysozoa</taxon>
        <taxon>Arthropoda</taxon>
        <taxon>Hexapoda</taxon>
        <taxon>Insecta</taxon>
        <taxon>Pterygota</taxon>
        <taxon>Neoptera</taxon>
        <taxon>Endopterygota</taxon>
        <taxon>Hymenoptera</taxon>
        <taxon>Apocrita</taxon>
        <taxon>Aculeata</taxon>
        <taxon>Apoidea</taxon>
        <taxon>Anthophila</taxon>
        <taxon>Apidae</taxon>
        <taxon>Ceratina</taxon>
        <taxon>Zadontomerus</taxon>
    </lineage>
</organism>
<feature type="compositionally biased region" description="Polar residues" evidence="1">
    <location>
        <begin position="99"/>
        <end position="115"/>
    </location>
</feature>
<reference evidence="3" key="1">
    <citation type="submission" date="2025-08" db="UniProtKB">
        <authorList>
            <consortium name="RefSeq"/>
        </authorList>
    </citation>
    <scope>IDENTIFICATION</scope>
    <source>
        <tissue evidence="3">Whole body</tissue>
    </source>
</reference>
<sequence>MSAIGVTSIPKYARICSDHFEPHSYHQTDGYTTIRRLLSNAVPKCTESKPSTRRILSNISNEVVSGSEANSTELYSKYSIQNIVIMDHDYMTTISCTDENRPSNNLENDNKQQCGGDTKEKVSDCTQSLLISAIQEQSCETSAVLASSSNSSVGSQSLKKKRSNNDISNANPNKKFCFTDGVQHGYVSRADFVSDEAWNRFIKLMMYKNRQISTSRRKCLRNKKKICSFKKLVKVLKNKQATTAADYL</sequence>
<gene>
    <name evidence="3" type="primary">LOC108629296</name>
</gene>
<keyword evidence="2" id="KW-1185">Reference proteome</keyword>
<accession>A0AAJ7J8K1</accession>
<evidence type="ECO:0000313" key="2">
    <source>
        <dbReference type="Proteomes" id="UP000694925"/>
    </source>
</evidence>
<dbReference type="AlphaFoldDB" id="A0AAJ7J8K1"/>
<evidence type="ECO:0000256" key="1">
    <source>
        <dbReference type="SAM" id="MobiDB-lite"/>
    </source>
</evidence>
<name>A0AAJ7J8K1_9HYME</name>
<dbReference type="RefSeq" id="XP_017887381.1">
    <property type="nucleotide sequence ID" value="XM_018031892.2"/>
</dbReference>
<evidence type="ECO:0000313" key="3">
    <source>
        <dbReference type="RefSeq" id="XP_017887381.1"/>
    </source>
</evidence>
<feature type="non-terminal residue" evidence="3">
    <location>
        <position position="248"/>
    </location>
</feature>
<dbReference type="KEGG" id="ccal:108629296"/>
<feature type="region of interest" description="Disordered" evidence="1">
    <location>
        <begin position="99"/>
        <end position="118"/>
    </location>
</feature>
<dbReference type="Proteomes" id="UP000694925">
    <property type="component" value="Unplaced"/>
</dbReference>
<proteinExistence type="predicted"/>